<name>A0ABY4CYG0_9BACT</name>
<dbReference type="SUPFAM" id="SSF56988">
    <property type="entry name" value="Anthrax protective antigen"/>
    <property type="match status" value="2"/>
</dbReference>
<evidence type="ECO:0000259" key="2">
    <source>
        <dbReference type="PROSITE" id="PS51820"/>
    </source>
</evidence>
<evidence type="ECO:0000256" key="1">
    <source>
        <dbReference type="SAM" id="SignalP"/>
    </source>
</evidence>
<feature type="domain" description="PA14" evidence="2">
    <location>
        <begin position="46"/>
        <end position="209"/>
    </location>
</feature>
<feature type="chain" id="PRO_5047075716" evidence="1">
    <location>
        <begin position="32"/>
        <end position="589"/>
    </location>
</feature>
<feature type="signal peptide" evidence="1">
    <location>
        <begin position="1"/>
        <end position="31"/>
    </location>
</feature>
<dbReference type="Gene3D" id="3.90.182.10">
    <property type="entry name" value="Toxin - Anthrax Protective Antigen,domain 1"/>
    <property type="match status" value="2"/>
</dbReference>
<dbReference type="Proteomes" id="UP000831113">
    <property type="component" value="Chromosome"/>
</dbReference>
<dbReference type="Pfam" id="PF05345">
    <property type="entry name" value="He_PIG"/>
    <property type="match status" value="1"/>
</dbReference>
<gene>
    <name evidence="3" type="ORF">MTX78_01605</name>
</gene>
<evidence type="ECO:0000313" key="3">
    <source>
        <dbReference type="EMBL" id="UOG75305.1"/>
    </source>
</evidence>
<protein>
    <submittedName>
        <fullName evidence="3">PA14 domain-containing protein</fullName>
    </submittedName>
</protein>
<proteinExistence type="predicted"/>
<dbReference type="SMART" id="SM00758">
    <property type="entry name" value="PA14"/>
    <property type="match status" value="2"/>
</dbReference>
<organism evidence="3 4">
    <name type="scientific">Hymenobacter tibetensis</name>
    <dbReference type="NCBI Taxonomy" id="497967"/>
    <lineage>
        <taxon>Bacteria</taxon>
        <taxon>Pseudomonadati</taxon>
        <taxon>Bacteroidota</taxon>
        <taxon>Cytophagia</taxon>
        <taxon>Cytophagales</taxon>
        <taxon>Hymenobacteraceae</taxon>
        <taxon>Hymenobacter</taxon>
    </lineage>
</organism>
<dbReference type="Pfam" id="PF07691">
    <property type="entry name" value="PA14"/>
    <property type="match status" value="2"/>
</dbReference>
<dbReference type="RefSeq" id="WP_243799307.1">
    <property type="nucleotide sequence ID" value="NZ_CP094669.1"/>
</dbReference>
<dbReference type="InterPro" id="IPR011658">
    <property type="entry name" value="PA14_dom"/>
</dbReference>
<accession>A0ABY4CYG0</accession>
<dbReference type="NCBIfam" id="TIGR04183">
    <property type="entry name" value="Por_Secre_tail"/>
    <property type="match status" value="1"/>
</dbReference>
<keyword evidence="1" id="KW-0732">Signal</keyword>
<sequence length="589" mass="61536">MQTSITTFFKRAKKLGALIGFLGLCSGADVAAQTLACTGNDPDGNPAGAGLYGQYYSGYFDDDQSFFSTRTPGLSRVDFGIYFPGPVDFGVLQPTAGGTATNPDNFSVRQQGSLRITTPGTYTFYLIADEAAYLWLDNAALSPNPTTTSATINNGGRHVIRTISASVYLTAGFHNILIHYGDVDDSNILVLDYENLAAGITRQAVPNSELCTSRQPARNLPTALSYSPSVQTVTAGSAATSAVPTLTSATTPQYVLANANNLPSGITINPTTGQLSLSAAVPVGRYSADISVINAEGATTFSQVYTFAVATAAPAACVGMRPDGGPATGGLYGEYYAGYFNDDPAFFTTTTPGIQRVDAQLNFTTSGSWGNLLPTATGTIVDPNLYSARYRGRIQIATAGTYTFYLTSDDASRMWIDDAALQATPTNSTALINNGGPHDVKTETATVTLTAGYHDVLLHYGDAGSGNVLILEYSNAAASIARQAIPTSALCSAASTMPQSVASAKTNKHSLSATPNPSAGSFTARVAQLQPKPGQLQVVDIHGRVCYEKALPSAAQQDVNVSVPNLAAGLYLLRLTTADGTSTQKIVIE</sequence>
<keyword evidence="4" id="KW-1185">Reference proteome</keyword>
<dbReference type="InterPro" id="IPR037524">
    <property type="entry name" value="PA14/GLEYA"/>
</dbReference>
<evidence type="ECO:0000313" key="4">
    <source>
        <dbReference type="Proteomes" id="UP000831113"/>
    </source>
</evidence>
<dbReference type="PROSITE" id="PS51820">
    <property type="entry name" value="PA14"/>
    <property type="match status" value="2"/>
</dbReference>
<reference evidence="3 4" key="1">
    <citation type="submission" date="2022-03" db="EMBL/GenBank/DDBJ databases">
        <title>Hymenobactersp. isolated from the air.</title>
        <authorList>
            <person name="Won M."/>
            <person name="Kwon S.-W."/>
        </authorList>
    </citation>
    <scope>NUCLEOTIDE SEQUENCE [LARGE SCALE GENOMIC DNA]</scope>
    <source>
        <strain evidence="3 4">KACC 21982</strain>
    </source>
</reference>
<dbReference type="InterPro" id="IPR026444">
    <property type="entry name" value="Secre_tail"/>
</dbReference>
<feature type="domain" description="PA14" evidence="2">
    <location>
        <begin position="326"/>
        <end position="489"/>
    </location>
</feature>
<dbReference type="Pfam" id="PF18962">
    <property type="entry name" value="Por_Secre_tail"/>
    <property type="match status" value="1"/>
</dbReference>
<dbReference type="EMBL" id="CP094669">
    <property type="protein sequence ID" value="UOG75305.1"/>
    <property type="molecule type" value="Genomic_DNA"/>
</dbReference>